<keyword evidence="2" id="KW-1185">Reference proteome</keyword>
<proteinExistence type="predicted"/>
<evidence type="ECO:0000313" key="2">
    <source>
        <dbReference type="Proteomes" id="UP000324897"/>
    </source>
</evidence>
<name>A0A5J9V5E8_9POAL</name>
<organism evidence="1 2">
    <name type="scientific">Eragrostis curvula</name>
    <name type="common">weeping love grass</name>
    <dbReference type="NCBI Taxonomy" id="38414"/>
    <lineage>
        <taxon>Eukaryota</taxon>
        <taxon>Viridiplantae</taxon>
        <taxon>Streptophyta</taxon>
        <taxon>Embryophyta</taxon>
        <taxon>Tracheophyta</taxon>
        <taxon>Spermatophyta</taxon>
        <taxon>Magnoliopsida</taxon>
        <taxon>Liliopsida</taxon>
        <taxon>Poales</taxon>
        <taxon>Poaceae</taxon>
        <taxon>PACMAD clade</taxon>
        <taxon>Chloridoideae</taxon>
        <taxon>Eragrostideae</taxon>
        <taxon>Eragrostidinae</taxon>
        <taxon>Eragrostis</taxon>
    </lineage>
</organism>
<dbReference type="EMBL" id="RWGY01000011">
    <property type="protein sequence ID" value="TVU31155.1"/>
    <property type="molecule type" value="Genomic_DNA"/>
</dbReference>
<comment type="caution">
    <text evidence="1">The sequence shown here is derived from an EMBL/GenBank/DDBJ whole genome shotgun (WGS) entry which is preliminary data.</text>
</comment>
<evidence type="ECO:0000313" key="1">
    <source>
        <dbReference type="EMBL" id="TVU31155.1"/>
    </source>
</evidence>
<accession>A0A5J9V5E8</accession>
<protein>
    <submittedName>
        <fullName evidence="1">Uncharacterized protein</fullName>
    </submittedName>
</protein>
<dbReference type="Gramene" id="TVU31155">
    <property type="protein sequence ID" value="TVU31155"/>
    <property type="gene ID" value="EJB05_22827"/>
</dbReference>
<dbReference type="Proteomes" id="UP000324897">
    <property type="component" value="Chromosome 1"/>
</dbReference>
<dbReference type="AlphaFoldDB" id="A0A5J9V5E8"/>
<reference evidence="1 2" key="1">
    <citation type="journal article" date="2019" name="Sci. Rep.">
        <title>A high-quality genome of Eragrostis curvula grass provides insights into Poaceae evolution and supports new strategies to enhance forage quality.</title>
        <authorList>
            <person name="Carballo J."/>
            <person name="Santos B.A.C.M."/>
            <person name="Zappacosta D."/>
            <person name="Garbus I."/>
            <person name="Selva J.P."/>
            <person name="Gallo C.A."/>
            <person name="Diaz A."/>
            <person name="Albertini E."/>
            <person name="Caccamo M."/>
            <person name="Echenique V."/>
        </authorList>
    </citation>
    <scope>NUCLEOTIDE SEQUENCE [LARGE SCALE GENOMIC DNA]</scope>
    <source>
        <strain evidence="2">cv. Victoria</strain>
        <tissue evidence="1">Leaf</tissue>
    </source>
</reference>
<gene>
    <name evidence="1" type="ORF">EJB05_22827</name>
</gene>
<sequence length="249" mass="28503">MAMLRARLGWRRFASVPASHLWQVLSGRSSPQKAAQLCLTAQGGLTGRSCIADEDVYTWGKHHGEDQGVASSAGKGNWWEVDMDALGEEELPVSVKALEMLRDESEEDLVLREKLDLYLLQRRRLFFHKLNDMFPESTDNSSGCTMEASNSFEIMPQSIRRIFPFNIRKIVIFICRPYINQVGFTDIADVQIIVEVDETIKYVFLIISSESVNHMRRSGVTWDDNDHLVSSDDEHGDMMWNLRSVEVRF</sequence>